<dbReference type="Pfam" id="PF25954">
    <property type="entry name" value="Beta-barrel_RND_2"/>
    <property type="match status" value="1"/>
</dbReference>
<comment type="similarity">
    <text evidence="1">Belongs to the membrane fusion protein (MFP) (TC 8.A.1) family.</text>
</comment>
<dbReference type="EMBL" id="CP039865">
    <property type="protein sequence ID" value="QCK85515.1"/>
    <property type="molecule type" value="Genomic_DNA"/>
</dbReference>
<organism evidence="6 7">
    <name type="scientific">Phreatobacter aquaticus</name>
    <dbReference type="NCBI Taxonomy" id="2570229"/>
    <lineage>
        <taxon>Bacteria</taxon>
        <taxon>Pseudomonadati</taxon>
        <taxon>Pseudomonadota</taxon>
        <taxon>Alphaproteobacteria</taxon>
        <taxon>Hyphomicrobiales</taxon>
        <taxon>Phreatobacteraceae</taxon>
        <taxon>Phreatobacter</taxon>
    </lineage>
</organism>
<dbReference type="InterPro" id="IPR058792">
    <property type="entry name" value="Beta-barrel_RND_2"/>
</dbReference>
<dbReference type="FunFam" id="2.40.30.170:FF:000010">
    <property type="entry name" value="Efflux RND transporter periplasmic adaptor subunit"/>
    <property type="match status" value="1"/>
</dbReference>
<evidence type="ECO:0000256" key="2">
    <source>
        <dbReference type="ARBA" id="ARBA00022448"/>
    </source>
</evidence>
<dbReference type="Gene3D" id="2.40.50.100">
    <property type="match status" value="1"/>
</dbReference>
<accession>A0A4D7QF97</accession>
<dbReference type="InterPro" id="IPR006143">
    <property type="entry name" value="RND_pump_MFP"/>
</dbReference>
<evidence type="ECO:0000313" key="6">
    <source>
        <dbReference type="EMBL" id="QCK85515.1"/>
    </source>
</evidence>
<evidence type="ECO:0000256" key="1">
    <source>
        <dbReference type="ARBA" id="ARBA00009477"/>
    </source>
</evidence>
<feature type="domain" description="CusB-like beta-barrel" evidence="4">
    <location>
        <begin position="489"/>
        <end position="564"/>
    </location>
</feature>
<gene>
    <name evidence="6" type="ORF">E8L99_06885</name>
</gene>
<evidence type="ECO:0000259" key="4">
    <source>
        <dbReference type="Pfam" id="PF25954"/>
    </source>
</evidence>
<dbReference type="GO" id="GO:0030288">
    <property type="term" value="C:outer membrane-bounded periplasmic space"/>
    <property type="evidence" value="ECO:0007669"/>
    <property type="project" value="TreeGrafter"/>
</dbReference>
<dbReference type="PANTHER" id="PTHR30097:SF15">
    <property type="entry name" value="CATION EFFLUX SYSTEM PROTEIN CUSB"/>
    <property type="match status" value="1"/>
</dbReference>
<dbReference type="GO" id="GO:0060003">
    <property type="term" value="P:copper ion export"/>
    <property type="evidence" value="ECO:0007669"/>
    <property type="project" value="TreeGrafter"/>
</dbReference>
<dbReference type="KEGG" id="paqt:E8L99_06885"/>
<evidence type="ECO:0000259" key="5">
    <source>
        <dbReference type="Pfam" id="PF25967"/>
    </source>
</evidence>
<dbReference type="Gene3D" id="2.40.420.20">
    <property type="match status" value="1"/>
</dbReference>
<reference evidence="6 7" key="1">
    <citation type="submission" date="2019-04" db="EMBL/GenBank/DDBJ databases">
        <title>Phreatobacter aquaticus sp. nov.</title>
        <authorList>
            <person name="Choi A."/>
            <person name="Baek K."/>
        </authorList>
    </citation>
    <scope>NUCLEOTIDE SEQUENCE [LARGE SCALE GENOMIC DNA]</scope>
    <source>
        <strain evidence="6 7">NMCR1094</strain>
    </source>
</reference>
<dbReference type="OrthoDB" id="9806939at2"/>
<protein>
    <submittedName>
        <fullName evidence="6">Efflux RND transporter periplasmic adaptor subunit</fullName>
    </submittedName>
</protein>
<dbReference type="Gene3D" id="2.40.30.170">
    <property type="match status" value="1"/>
</dbReference>
<dbReference type="PANTHER" id="PTHR30097">
    <property type="entry name" value="CATION EFFLUX SYSTEM PROTEIN CUSB"/>
    <property type="match status" value="1"/>
</dbReference>
<dbReference type="GO" id="GO:0022857">
    <property type="term" value="F:transmembrane transporter activity"/>
    <property type="evidence" value="ECO:0007669"/>
    <property type="project" value="InterPro"/>
</dbReference>
<proteinExistence type="inferred from homology"/>
<dbReference type="InterPro" id="IPR051909">
    <property type="entry name" value="MFP_Cation_Efflux"/>
</dbReference>
<dbReference type="Pfam" id="PF25967">
    <property type="entry name" value="RND-MFP_C"/>
    <property type="match status" value="1"/>
</dbReference>
<sequence length="641" mass="70299">MDEERVRIEAEALDARELFEIDRDRSLKLALVDPAAAQSAGYIAEQVARVEQRVGDAALREPFPVPSGIAIAGQQGGDRGQRNAVRIHLGLIGAGRIRGQARQDGDEGQRLHGSRPAGHVTFLDQQTPGAGRSPSWRNYHCLRHALMTPNCERCNLECKSFAFACNPLRLTSRPPGGNVSISPAMFCFKNSLPRNRSGAWTVSFGHLMLLSEHIRAKRSRRAARRLMSLVLATMVGLPLVSEPARASGFGLSSITGFFSGWFAGPTAPPAVPESRVTPRDGRFVVSEADWQTFERKPVASVRFRELVQTEGRLAIDENSATSVISPYSGRTLRIAVVPGDVVTKGQPLLFLEANDMVQAQNDFVAALSALDKSVAQMRLAEINDRRQRDLFAGRATTQRDVDQARADLDAARADNRTATTALEAVENRLHLFGKTDDDIARFRAGRRIDPQVALLSPIEGVVVSRKVGPGQFLTGGAGEPIFVIDDLETLWLNAYVREDEAPRIARGAPLEFRVLAFGDRVFTGRIDFIAPTIDAANRRLLVRATVDNPGLVLKQQMFANVEIQVGEPIESPSIARNAIIYEGDVARVWVAHPDRAVELRRVKVGLIRGDKVQILEGLKVGEEVVVRGALFVDQMTAAFRR</sequence>
<name>A0A4D7QF97_9HYPH</name>
<dbReference type="InterPro" id="IPR058627">
    <property type="entry name" value="MdtA-like_C"/>
</dbReference>
<keyword evidence="7" id="KW-1185">Reference proteome</keyword>
<evidence type="ECO:0000313" key="7">
    <source>
        <dbReference type="Proteomes" id="UP000298588"/>
    </source>
</evidence>
<dbReference type="GO" id="GO:0046914">
    <property type="term" value="F:transition metal ion binding"/>
    <property type="evidence" value="ECO:0007669"/>
    <property type="project" value="TreeGrafter"/>
</dbReference>
<dbReference type="SUPFAM" id="SSF111369">
    <property type="entry name" value="HlyD-like secretion proteins"/>
    <property type="match status" value="1"/>
</dbReference>
<feature type="domain" description="Multidrug resistance protein MdtA-like C-terminal permuted SH3" evidence="5">
    <location>
        <begin position="586"/>
        <end position="628"/>
    </location>
</feature>
<dbReference type="AlphaFoldDB" id="A0A4D7QF97"/>
<dbReference type="GO" id="GO:0015679">
    <property type="term" value="P:plasma membrane copper ion transport"/>
    <property type="evidence" value="ECO:0007669"/>
    <property type="project" value="TreeGrafter"/>
</dbReference>
<keyword evidence="3" id="KW-0175">Coiled coil</keyword>
<keyword evidence="2" id="KW-0813">Transport</keyword>
<evidence type="ECO:0000256" key="3">
    <source>
        <dbReference type="SAM" id="Coils"/>
    </source>
</evidence>
<dbReference type="NCBIfam" id="TIGR01730">
    <property type="entry name" value="RND_mfp"/>
    <property type="match status" value="1"/>
</dbReference>
<dbReference type="Proteomes" id="UP000298588">
    <property type="component" value="Chromosome"/>
</dbReference>
<dbReference type="GO" id="GO:0016020">
    <property type="term" value="C:membrane"/>
    <property type="evidence" value="ECO:0007669"/>
    <property type="project" value="InterPro"/>
</dbReference>
<feature type="coiled-coil region" evidence="3">
    <location>
        <begin position="394"/>
        <end position="428"/>
    </location>
</feature>